<dbReference type="Gene3D" id="3.10.100.10">
    <property type="entry name" value="Mannose-Binding Protein A, subunit A"/>
    <property type="match status" value="1"/>
</dbReference>
<feature type="region of interest" description="Disordered" evidence="1">
    <location>
        <begin position="333"/>
        <end position="442"/>
    </location>
</feature>
<feature type="compositionally biased region" description="Low complexity" evidence="1">
    <location>
        <begin position="766"/>
        <end position="776"/>
    </location>
</feature>
<dbReference type="PANTHER" id="PTHR45710:SF38">
    <property type="entry name" value="C-TYPE LECTIN DOMAIN-CONTAINING PROTEIN 180"/>
    <property type="match status" value="1"/>
</dbReference>
<dbReference type="OMA" id="DCEATTR"/>
<feature type="compositionally biased region" description="Basic and acidic residues" evidence="1">
    <location>
        <begin position="348"/>
        <end position="407"/>
    </location>
</feature>
<feature type="compositionally biased region" description="Acidic residues" evidence="1">
    <location>
        <begin position="251"/>
        <end position="261"/>
    </location>
</feature>
<feature type="compositionally biased region" description="Polar residues" evidence="1">
    <location>
        <begin position="333"/>
        <end position="345"/>
    </location>
</feature>
<feature type="signal peptide" evidence="2">
    <location>
        <begin position="1"/>
        <end position="18"/>
    </location>
</feature>
<dbReference type="InterPro" id="IPR001304">
    <property type="entry name" value="C-type_lectin-like"/>
</dbReference>
<dbReference type="HOGENOM" id="CLU_013642_0_0_1"/>
<dbReference type="OrthoDB" id="6337382at2759"/>
<accession>G0NRU0</accession>
<gene>
    <name evidence="4" type="primary">Cbn-clec-180</name>
    <name evidence="4" type="ORF">CAEBREN_20166</name>
</gene>
<feature type="compositionally biased region" description="Basic and acidic residues" evidence="1">
    <location>
        <begin position="546"/>
        <end position="575"/>
    </location>
</feature>
<feature type="chain" id="PRO_5003405338" evidence="2">
    <location>
        <begin position="19"/>
        <end position="946"/>
    </location>
</feature>
<dbReference type="InterPro" id="IPR016187">
    <property type="entry name" value="CTDL_fold"/>
</dbReference>
<evidence type="ECO:0000256" key="2">
    <source>
        <dbReference type="SAM" id="SignalP"/>
    </source>
</evidence>
<dbReference type="Proteomes" id="UP000008068">
    <property type="component" value="Unassembled WGS sequence"/>
</dbReference>
<organism evidence="5">
    <name type="scientific">Caenorhabditis brenneri</name>
    <name type="common">Nematode worm</name>
    <dbReference type="NCBI Taxonomy" id="135651"/>
    <lineage>
        <taxon>Eukaryota</taxon>
        <taxon>Metazoa</taxon>
        <taxon>Ecdysozoa</taxon>
        <taxon>Nematoda</taxon>
        <taxon>Chromadorea</taxon>
        <taxon>Rhabditida</taxon>
        <taxon>Rhabditina</taxon>
        <taxon>Rhabditomorpha</taxon>
        <taxon>Rhabditoidea</taxon>
        <taxon>Rhabditidae</taxon>
        <taxon>Peloderinae</taxon>
        <taxon>Caenorhabditis</taxon>
    </lineage>
</organism>
<feature type="compositionally biased region" description="Basic and acidic residues" evidence="1">
    <location>
        <begin position="786"/>
        <end position="799"/>
    </location>
</feature>
<proteinExistence type="predicted"/>
<dbReference type="eggNOG" id="KOG1215">
    <property type="taxonomic scope" value="Eukaryota"/>
</dbReference>
<evidence type="ECO:0000259" key="3">
    <source>
        <dbReference type="PROSITE" id="PS50041"/>
    </source>
</evidence>
<feature type="compositionally biased region" description="Basic and acidic residues" evidence="1">
    <location>
        <begin position="586"/>
        <end position="601"/>
    </location>
</feature>
<dbReference type="InParanoid" id="G0NRU0"/>
<feature type="compositionally biased region" description="Basic and acidic residues" evidence="1">
    <location>
        <begin position="618"/>
        <end position="694"/>
    </location>
</feature>
<dbReference type="FunCoup" id="G0NRU0">
    <property type="interactions" value="113"/>
</dbReference>
<dbReference type="EMBL" id="GL379933">
    <property type="protein sequence ID" value="EGT36317.1"/>
    <property type="molecule type" value="Genomic_DNA"/>
</dbReference>
<keyword evidence="5" id="KW-1185">Reference proteome</keyword>
<dbReference type="SMART" id="SM00034">
    <property type="entry name" value="CLECT"/>
    <property type="match status" value="1"/>
</dbReference>
<feature type="compositionally biased region" description="Basic and acidic residues" evidence="1">
    <location>
        <begin position="710"/>
        <end position="720"/>
    </location>
</feature>
<dbReference type="PANTHER" id="PTHR45710">
    <property type="entry name" value="C-TYPE LECTIN DOMAIN-CONTAINING PROTEIN 180"/>
    <property type="match status" value="1"/>
</dbReference>
<feature type="region of interest" description="Disordered" evidence="1">
    <location>
        <begin position="546"/>
        <end position="853"/>
    </location>
</feature>
<evidence type="ECO:0000313" key="4">
    <source>
        <dbReference type="EMBL" id="EGT36317.1"/>
    </source>
</evidence>
<feature type="domain" description="C-type lectin" evidence="3">
    <location>
        <begin position="59"/>
        <end position="170"/>
    </location>
</feature>
<feature type="region of interest" description="Disordered" evidence="1">
    <location>
        <begin position="241"/>
        <end position="290"/>
    </location>
</feature>
<reference evidence="5" key="1">
    <citation type="submission" date="2011-07" db="EMBL/GenBank/DDBJ databases">
        <authorList>
            <consortium name="Caenorhabditis brenneri Sequencing and Analysis Consortium"/>
            <person name="Wilson R.K."/>
        </authorList>
    </citation>
    <scope>NUCLEOTIDE SEQUENCE [LARGE SCALE GENOMIC DNA]</scope>
    <source>
        <strain evidence="5">PB2801</strain>
    </source>
</reference>
<evidence type="ECO:0000313" key="5">
    <source>
        <dbReference type="Proteomes" id="UP000008068"/>
    </source>
</evidence>
<feature type="compositionally biased region" description="Low complexity" evidence="1">
    <location>
        <begin position="811"/>
        <end position="853"/>
    </location>
</feature>
<dbReference type="SUPFAM" id="SSF56436">
    <property type="entry name" value="C-type lectin-like"/>
    <property type="match status" value="1"/>
</dbReference>
<evidence type="ECO:0000256" key="1">
    <source>
        <dbReference type="SAM" id="MobiDB-lite"/>
    </source>
</evidence>
<feature type="compositionally biased region" description="Low complexity" evidence="1">
    <location>
        <begin position="722"/>
        <end position="747"/>
    </location>
</feature>
<dbReference type="Pfam" id="PF00059">
    <property type="entry name" value="Lectin_C"/>
    <property type="match status" value="1"/>
</dbReference>
<sequence length="946" mass="106089">MRHSVLVGVLLSLATVETVSVAKSTDSDIVLKVSTDKQSTRDGHHFSGEWLESPWGDLYQFRAGDQNWLTAREHCLSLNADLAAIRNVEQLDWILSHYAPLSSRFAQRLVQIGLYAPEGQTHEWKWLNGEEINKTLQWSSGEPYDHSMEGRERCGLLNVEKRLLDDVDCESTIPDHRAQRYICQRTSENHKQQQRSNNYIWQKIENLFSFFGIGGSPTPHNATAPATNDYEDEVLKNETSTAKTVAKFSDSNEETSSEEEESVAKTLAALPKIEGSGESTSLKELQEPEGSGQIVDKKAIEAADLIPGVDEKKLDKMIDKMEEMIKSIDDLTVQPSSLERTTVSTVVLKKEKKDEEVTEEKKVEEKVKEKVKEKDQELNDNKISESIEGDFDHAQSKDMPKADIEPPKEEEEDVDCDEEGSGSGEEEQNEEETTEKLELAPEKEDKIKEFLGVLRLFLDRAEHGDLRKLLDDQSGKTLLERMKNAVREANKREFEMLEKLESSKKTGDKDELVKIMKKDQMSTEEQKDLYKKISSAVMKAAKLHKIEEKEEKSEEKVQEEQAMEKFAIAKEKADSEESEGTLEVLKSAREGKAEKKEKVGDDDYYGDYLDDNNVIKVQNREKSDVVEGKKEEKKETKKEEKKEEEKVAEKADEVKKETAAHDEPKKEEDAKKEESNEVKEEVEKDSKEEKEKTGETTTIAKVESDEAENDDKLKEKKDDESTTVASESENSSESTNSTTEKSETVVSIKPAEAEENDAELEASGQEEISTTTESTTVALKQIPAEEIEKIAKLEAKQLTEDEPVTEETKVETTTTPTSSSTTEINKESTSSSSATTTTTQATSSSKTTTTEAVTTTKAVTVPVKTVSPEEMEKLSKMEATEKVTLLPPLPTFTFPTLAPFTFPTLPTHATAKPTPAPKVPTLEEILGNLNDQFKKLLSPPKPLPPK</sequence>
<name>G0NRU0_CAEBE</name>
<feature type="compositionally biased region" description="Acidic residues" evidence="1">
    <location>
        <begin position="408"/>
        <end position="433"/>
    </location>
</feature>
<protein>
    <submittedName>
        <fullName evidence="4">CBN-CLEC-180 protein</fullName>
    </submittedName>
</protein>
<dbReference type="InterPro" id="IPR016186">
    <property type="entry name" value="C-type_lectin-like/link_sf"/>
</dbReference>
<dbReference type="InterPro" id="IPR050828">
    <property type="entry name" value="C-type_lectin/matrix_domain"/>
</dbReference>
<dbReference type="STRING" id="135651.G0NRU0"/>
<dbReference type="CDD" id="cd00037">
    <property type="entry name" value="CLECT"/>
    <property type="match status" value="1"/>
</dbReference>
<dbReference type="AlphaFoldDB" id="G0NRU0"/>
<dbReference type="PROSITE" id="PS50041">
    <property type="entry name" value="C_TYPE_LECTIN_2"/>
    <property type="match status" value="1"/>
</dbReference>
<keyword evidence="2" id="KW-0732">Signal</keyword>